<evidence type="ECO:0000256" key="1">
    <source>
        <dbReference type="ARBA" id="ARBA00004123"/>
    </source>
</evidence>
<keyword evidence="8" id="KW-0539">Nucleus</keyword>
<dbReference type="Pfam" id="PF06087">
    <property type="entry name" value="Tyr-DNA_phospho"/>
    <property type="match status" value="1"/>
</dbReference>
<feature type="non-terminal residue" evidence="11">
    <location>
        <position position="1"/>
    </location>
</feature>
<dbReference type="GO" id="GO:0004527">
    <property type="term" value="F:exonuclease activity"/>
    <property type="evidence" value="ECO:0007669"/>
    <property type="project" value="UniProtKB-KW"/>
</dbReference>
<dbReference type="GO" id="GO:0003690">
    <property type="term" value="F:double-stranded DNA binding"/>
    <property type="evidence" value="ECO:0007669"/>
    <property type="project" value="TreeGrafter"/>
</dbReference>
<reference evidence="11 12" key="1">
    <citation type="journal article" date="2020" name="IScience">
        <title>Genome Sequencing of the Endangered Kingdonia uniflora (Circaeasteraceae, Ranunculales) Reveals Potential Mechanisms of Evolutionary Specialization.</title>
        <authorList>
            <person name="Sun Y."/>
            <person name="Deng T."/>
            <person name="Zhang A."/>
            <person name="Moore M.J."/>
            <person name="Landis J.B."/>
            <person name="Lin N."/>
            <person name="Zhang H."/>
            <person name="Zhang X."/>
            <person name="Huang J."/>
            <person name="Zhang X."/>
            <person name="Sun H."/>
            <person name="Wang H."/>
        </authorList>
    </citation>
    <scope>NUCLEOTIDE SEQUENCE [LARGE SCALE GENOMIC DNA]</scope>
    <source>
        <strain evidence="11">TB1705</strain>
        <tissue evidence="11">Leaf</tissue>
    </source>
</reference>
<feature type="active site" description="Nucleophile" evidence="9">
    <location>
        <position position="278"/>
    </location>
</feature>
<evidence type="ECO:0000256" key="5">
    <source>
        <dbReference type="ARBA" id="ARBA00022801"/>
    </source>
</evidence>
<protein>
    <recommendedName>
        <fullName evidence="13">FHA domain-containing protein</fullName>
    </recommendedName>
</protein>
<comment type="subcellular location">
    <subcellularLocation>
        <location evidence="1">Nucleus</location>
    </subcellularLocation>
</comment>
<comment type="caution">
    <text evidence="11">The sequence shown here is derived from an EMBL/GenBank/DDBJ whole genome shotgun (WGS) entry which is preliminary data.</text>
</comment>
<evidence type="ECO:0000256" key="3">
    <source>
        <dbReference type="ARBA" id="ARBA00022722"/>
    </source>
</evidence>
<dbReference type="Gene3D" id="2.60.200.20">
    <property type="match status" value="1"/>
</dbReference>
<dbReference type="GO" id="GO:0003697">
    <property type="term" value="F:single-stranded DNA binding"/>
    <property type="evidence" value="ECO:0007669"/>
    <property type="project" value="TreeGrafter"/>
</dbReference>
<dbReference type="CDD" id="cd22671">
    <property type="entry name" value="FHA_APTX-like"/>
    <property type="match status" value="1"/>
</dbReference>
<proteinExistence type="inferred from homology"/>
<dbReference type="Proteomes" id="UP000541444">
    <property type="component" value="Unassembled WGS sequence"/>
</dbReference>
<dbReference type="GO" id="GO:0017005">
    <property type="term" value="F:3'-tyrosyl-DNA phosphodiesterase activity"/>
    <property type="evidence" value="ECO:0007669"/>
    <property type="project" value="TreeGrafter"/>
</dbReference>
<dbReference type="Gene3D" id="3.30.870.10">
    <property type="entry name" value="Endonuclease Chain A"/>
    <property type="match status" value="1"/>
</dbReference>
<dbReference type="CDD" id="cd09122">
    <property type="entry name" value="PLDc_Tdp1_1"/>
    <property type="match status" value="1"/>
</dbReference>
<evidence type="ECO:0000256" key="9">
    <source>
        <dbReference type="PIRSR" id="PIRSR610347-1"/>
    </source>
</evidence>
<dbReference type="InterPro" id="IPR010347">
    <property type="entry name" value="Tdp1"/>
</dbReference>
<evidence type="ECO:0000256" key="2">
    <source>
        <dbReference type="ARBA" id="ARBA00010205"/>
    </source>
</evidence>
<dbReference type="AlphaFoldDB" id="A0A7J7NVW0"/>
<keyword evidence="12" id="KW-1185">Reference proteome</keyword>
<keyword evidence="7" id="KW-0234">DNA repair</keyword>
<sequence>MENSRVKIGFLVPLNNSNKEENGSIPKLPVFEGLNIVGRDDISVSDKRVSRKHISLNVSVDGIINVVVDGSNPVVISSGEERKKLYPREKATIVDGDVVELIPGHHTFKYVVSPGERQGFSLRTEKKTEERNLHENEKQAVKRKRQLEDDETLARSLAVESDFASHQGLEAIRHFRVTKEKLPLTFQLLRVQGLPPWANSSAVSIEDVIQGNVTVAILSNYMVDMDWLISACPTLRKIPHVLVVHGEGDGRLHQLQKNKPANWTFHKPLLPISYGTHHSKAMFLVFPRGLRVVIHTSNLIHVDWNNKSQGLWMQDFPWKDKDDQSKGCGFEIDLIDYLSILKAGGRAPPFMFRGISMKPPDMGVLEWELLDRDVLGKVRSTLTASISSQFSEVNTTVKMMSMLSRRYASFTFNDLVEIFEFGVHFLKNKTDWFDVFARWRAWVEIEIETGSMLKRLGSNGGGNQFCGDEFVIDNASIGIGRLEKILMIPREFGCIKCIFEKAVRMKTKMAKSIKCIFESPKRFWADVVLSMFDIEPCCALHLGLLNEITWTKTKVCDNFDHQFGDARNRKIIGIIDMISNDDVFCDDMDKRTENVDESGLCEYEKIFANTVLEPLVQKVALQGEVMGKWELVMDDDEMGSQSSNRMEYSPVEVNQREAILHGAEQIADMFGHKMEGSDHVEYEYIEVNLAVLDLVVMDLAMWDPVVLDLVEELHTGLLVLEL</sequence>
<dbReference type="OrthoDB" id="1898812at2759"/>
<keyword evidence="6" id="KW-0269">Exonuclease</keyword>
<dbReference type="EMBL" id="JACGCM010000522">
    <property type="protein sequence ID" value="KAF6171132.1"/>
    <property type="molecule type" value="Genomic_DNA"/>
</dbReference>
<dbReference type="GO" id="GO:0006281">
    <property type="term" value="P:DNA repair"/>
    <property type="evidence" value="ECO:0007669"/>
    <property type="project" value="UniProtKB-KW"/>
</dbReference>
<dbReference type="FunFam" id="3.30.870.10:FF:000028">
    <property type="entry name" value="Tyrosyl-DNA phosphodiesterase 1"/>
    <property type="match status" value="1"/>
</dbReference>
<evidence type="ECO:0000256" key="8">
    <source>
        <dbReference type="ARBA" id="ARBA00023242"/>
    </source>
</evidence>
<evidence type="ECO:0000256" key="10">
    <source>
        <dbReference type="PIRSR" id="PIRSR610347-2"/>
    </source>
</evidence>
<feature type="binding site" evidence="10">
    <location>
        <position position="280"/>
    </location>
    <ligand>
        <name>substrate</name>
    </ligand>
</feature>
<dbReference type="SUPFAM" id="SSF56024">
    <property type="entry name" value="Phospholipase D/nuclease"/>
    <property type="match status" value="1"/>
</dbReference>
<evidence type="ECO:0000256" key="7">
    <source>
        <dbReference type="ARBA" id="ARBA00023204"/>
    </source>
</evidence>
<name>A0A7J7NVW0_9MAGN</name>
<evidence type="ECO:0008006" key="13">
    <source>
        <dbReference type="Google" id="ProtNLM"/>
    </source>
</evidence>
<comment type="similarity">
    <text evidence="2">Belongs to the tyrosyl-DNA phosphodiesterase family.</text>
</comment>
<evidence type="ECO:0000313" key="12">
    <source>
        <dbReference type="Proteomes" id="UP000541444"/>
    </source>
</evidence>
<dbReference type="InterPro" id="IPR008984">
    <property type="entry name" value="SMAD_FHA_dom_sf"/>
</dbReference>
<dbReference type="SUPFAM" id="SSF49879">
    <property type="entry name" value="SMAD/FHA domain"/>
    <property type="match status" value="1"/>
</dbReference>
<dbReference type="PANTHER" id="PTHR12415">
    <property type="entry name" value="TYROSYL-DNA PHOSPHODIESTERASE 1"/>
    <property type="match status" value="1"/>
</dbReference>
<evidence type="ECO:0000256" key="4">
    <source>
        <dbReference type="ARBA" id="ARBA00022763"/>
    </source>
</evidence>
<organism evidence="11 12">
    <name type="scientific">Kingdonia uniflora</name>
    <dbReference type="NCBI Taxonomy" id="39325"/>
    <lineage>
        <taxon>Eukaryota</taxon>
        <taxon>Viridiplantae</taxon>
        <taxon>Streptophyta</taxon>
        <taxon>Embryophyta</taxon>
        <taxon>Tracheophyta</taxon>
        <taxon>Spermatophyta</taxon>
        <taxon>Magnoliopsida</taxon>
        <taxon>Ranunculales</taxon>
        <taxon>Circaeasteraceae</taxon>
        <taxon>Kingdonia</taxon>
    </lineage>
</organism>
<dbReference type="GO" id="GO:0005634">
    <property type="term" value="C:nucleus"/>
    <property type="evidence" value="ECO:0007669"/>
    <property type="project" value="UniProtKB-SubCell"/>
</dbReference>
<evidence type="ECO:0000313" key="11">
    <source>
        <dbReference type="EMBL" id="KAF6171132.1"/>
    </source>
</evidence>
<keyword evidence="3" id="KW-0540">Nuclease</keyword>
<dbReference type="PANTHER" id="PTHR12415:SF0">
    <property type="entry name" value="TYROSYL-DNA PHOSPHODIESTERASE 1"/>
    <property type="match status" value="1"/>
</dbReference>
<accession>A0A7J7NVW0</accession>
<gene>
    <name evidence="11" type="ORF">GIB67_012206</name>
</gene>
<evidence type="ECO:0000256" key="6">
    <source>
        <dbReference type="ARBA" id="ARBA00022839"/>
    </source>
</evidence>
<keyword evidence="5" id="KW-0378">Hydrolase</keyword>
<keyword evidence="4" id="KW-0227">DNA damage</keyword>